<reference evidence="1" key="1">
    <citation type="submission" date="2021-06" db="EMBL/GenBank/DDBJ databases">
        <authorList>
            <person name="Hodson N. C."/>
            <person name="Mongue J. A."/>
            <person name="Jaron S. K."/>
        </authorList>
    </citation>
    <scope>NUCLEOTIDE SEQUENCE</scope>
</reference>
<keyword evidence="2" id="KW-1185">Reference proteome</keyword>
<protein>
    <submittedName>
        <fullName evidence="1">Uncharacterized protein</fullName>
    </submittedName>
</protein>
<dbReference type="EMBL" id="CAJVCH010431101">
    <property type="protein sequence ID" value="CAG7818817.1"/>
    <property type="molecule type" value="Genomic_DNA"/>
</dbReference>
<proteinExistence type="predicted"/>
<organism evidence="1 2">
    <name type="scientific">Allacma fusca</name>
    <dbReference type="NCBI Taxonomy" id="39272"/>
    <lineage>
        <taxon>Eukaryota</taxon>
        <taxon>Metazoa</taxon>
        <taxon>Ecdysozoa</taxon>
        <taxon>Arthropoda</taxon>
        <taxon>Hexapoda</taxon>
        <taxon>Collembola</taxon>
        <taxon>Symphypleona</taxon>
        <taxon>Sminthuridae</taxon>
        <taxon>Allacma</taxon>
    </lineage>
</organism>
<dbReference type="Proteomes" id="UP000708208">
    <property type="component" value="Unassembled WGS sequence"/>
</dbReference>
<evidence type="ECO:0000313" key="2">
    <source>
        <dbReference type="Proteomes" id="UP000708208"/>
    </source>
</evidence>
<comment type="caution">
    <text evidence="1">The sequence shown here is derived from an EMBL/GenBank/DDBJ whole genome shotgun (WGS) entry which is preliminary data.</text>
</comment>
<dbReference type="AlphaFoldDB" id="A0A8J2PD15"/>
<name>A0A8J2PD15_9HEXA</name>
<accession>A0A8J2PD15</accession>
<gene>
    <name evidence="1" type="ORF">AFUS01_LOCUS29296</name>
</gene>
<evidence type="ECO:0000313" key="1">
    <source>
        <dbReference type="EMBL" id="CAG7818817.1"/>
    </source>
</evidence>
<sequence length="79" mass="8685">MVKVAGERCDCFCPCRPPTGRTFSLPEPICLVPHHTADQVVLPAHHPLQYDAHVVESSPAAVRARLAVVPTFDHIFSNQ</sequence>